<keyword evidence="6" id="KW-1185">Reference proteome</keyword>
<proteinExistence type="predicted"/>
<evidence type="ECO:0000313" key="6">
    <source>
        <dbReference type="Proteomes" id="UP000616346"/>
    </source>
</evidence>
<protein>
    <submittedName>
        <fullName evidence="5">Sialate O-acetylesterase</fullName>
    </submittedName>
</protein>
<sequence length="689" mass="78264">MKRFFVLLILCSWITVWTQADETVKVACMGNSITYGTGIVDRMKMSYPAQLQNMLGDRFRVGNFGKPGATLLEKGHRPYRKQEEYQNALRFAADIVVIHLGVNDTDPRDWPDYRDNFVKDYLRLIDSFREVNPQCRILIAYITPIGDRHPRFMSGTQQWHKEIQEAIKTVSEISGAELIDFHTPLYPFPNLFPDAIHPNEEGAGILAKTVYAAITGNYGGLQLPATYSDNMVLQRDTALCIHGMANAGTHVTVKIAGQHKTATAGKNGRWEVTIDPIRAGSNYTLTVSTPETSQTFRNVAAGEVWLCSGQSNMEFMLKQDRNAASAIPQATNPDIRLFNMQGRWKTDASEWTEQAIDSASRLMYYKETAWQTCTPVSAANFSAVAYYFGKMLQDSLHVPVGLICNAVGGSTTESWTDRFSLEANFPAILKDWTTNDFTQQWARERALLNLKRSTSPFKRHPYEPCYLYEAGILPLEKYPIKGVIWYQGESNAHNMQAHSRLFKLLVEGWRKQWNNARLPFYFVQLSSLNRPSWTWFRDSQRLLMQDIPYTGMAVSSDKGDSLDVHPTDKRPIGERLARWALCREYGKAIVPSGPLFKRATQENDTVVVEFAYGEGLHTSDGKPLTHFEVATYEGFYFPARAEIRKNKVILYTDKVKHPKFVRYGWQPFTRANLVNGDGLPASTFRGIIR</sequence>
<dbReference type="InterPro" id="IPR013783">
    <property type="entry name" value="Ig-like_fold"/>
</dbReference>
<dbReference type="InterPro" id="IPR036514">
    <property type="entry name" value="SGNH_hydro_sf"/>
</dbReference>
<reference evidence="5 6" key="1">
    <citation type="submission" date="2020-08" db="EMBL/GenBank/DDBJ databases">
        <title>A Genomic Blueprint of the Chicken Gut Microbiome.</title>
        <authorList>
            <person name="Gilroy R."/>
            <person name="Ravi A."/>
            <person name="Getino M."/>
            <person name="Pursley I."/>
            <person name="Horton D.L."/>
            <person name="Alikhan N.-F."/>
            <person name="Baker D."/>
            <person name="Gharbi K."/>
            <person name="Hall N."/>
            <person name="Watson M."/>
            <person name="Adriaenssens E.M."/>
            <person name="Foster-Nyarko E."/>
            <person name="Jarju S."/>
            <person name="Secka A."/>
            <person name="Antonio M."/>
            <person name="Oren A."/>
            <person name="Chaudhuri R."/>
            <person name="La Ragione R.M."/>
            <person name="Hildebrand F."/>
            <person name="Pallen M.J."/>
        </authorList>
    </citation>
    <scope>NUCLEOTIDE SEQUENCE [LARGE SCALE GENOMIC DNA]</scope>
    <source>
        <strain evidence="5 6">Sa1YUN3</strain>
    </source>
</reference>
<dbReference type="RefSeq" id="WP_191709938.1">
    <property type="nucleotide sequence ID" value="NZ_JACSPQ010000002.1"/>
</dbReference>
<dbReference type="InterPro" id="IPR039329">
    <property type="entry name" value="SIAE"/>
</dbReference>
<dbReference type="InterPro" id="IPR013830">
    <property type="entry name" value="SGNH_hydro"/>
</dbReference>
<dbReference type="Gene3D" id="2.60.40.10">
    <property type="entry name" value="Immunoglobulins"/>
    <property type="match status" value="1"/>
</dbReference>
<name>A0ABR8VB01_9BACT</name>
<dbReference type="PANTHER" id="PTHR22901:SF0">
    <property type="entry name" value="SIALATE O-ACETYLESTERASE"/>
    <property type="match status" value="1"/>
</dbReference>
<dbReference type="SUPFAM" id="SSF52266">
    <property type="entry name" value="SGNH hydrolase"/>
    <property type="match status" value="2"/>
</dbReference>
<feature type="domain" description="SGNH hydrolase-type esterase" evidence="4">
    <location>
        <begin position="28"/>
        <end position="203"/>
    </location>
</feature>
<feature type="chain" id="PRO_5046307839" evidence="2">
    <location>
        <begin position="21"/>
        <end position="689"/>
    </location>
</feature>
<accession>A0ABR8VB01</accession>
<evidence type="ECO:0000256" key="2">
    <source>
        <dbReference type="SAM" id="SignalP"/>
    </source>
</evidence>
<evidence type="ECO:0000256" key="1">
    <source>
        <dbReference type="ARBA" id="ARBA00022801"/>
    </source>
</evidence>
<dbReference type="Gene3D" id="3.40.50.1110">
    <property type="entry name" value="SGNH hydrolase"/>
    <property type="match status" value="2"/>
</dbReference>
<evidence type="ECO:0000259" key="3">
    <source>
        <dbReference type="Pfam" id="PF03629"/>
    </source>
</evidence>
<dbReference type="Pfam" id="PF03629">
    <property type="entry name" value="SASA"/>
    <property type="match status" value="2"/>
</dbReference>
<feature type="domain" description="Sialate O-acetylesterase" evidence="3">
    <location>
        <begin position="303"/>
        <end position="418"/>
    </location>
</feature>
<dbReference type="EMBL" id="JACSPQ010000002">
    <property type="protein sequence ID" value="MBD8001811.1"/>
    <property type="molecule type" value="Genomic_DNA"/>
</dbReference>
<dbReference type="Proteomes" id="UP000616346">
    <property type="component" value="Unassembled WGS sequence"/>
</dbReference>
<evidence type="ECO:0000259" key="4">
    <source>
        <dbReference type="Pfam" id="PF13472"/>
    </source>
</evidence>
<feature type="signal peptide" evidence="2">
    <location>
        <begin position="1"/>
        <end position="20"/>
    </location>
</feature>
<keyword evidence="2" id="KW-0732">Signal</keyword>
<evidence type="ECO:0000313" key="5">
    <source>
        <dbReference type="EMBL" id="MBD8001811.1"/>
    </source>
</evidence>
<feature type="domain" description="Sialate O-acetylesterase" evidence="3">
    <location>
        <begin position="477"/>
        <end position="579"/>
    </location>
</feature>
<organism evidence="5 6">
    <name type="scientific">Phocaeicola faecium</name>
    <dbReference type="NCBI Taxonomy" id="2762213"/>
    <lineage>
        <taxon>Bacteria</taxon>
        <taxon>Pseudomonadati</taxon>
        <taxon>Bacteroidota</taxon>
        <taxon>Bacteroidia</taxon>
        <taxon>Bacteroidales</taxon>
        <taxon>Bacteroidaceae</taxon>
        <taxon>Phocaeicola</taxon>
    </lineage>
</organism>
<keyword evidence="1" id="KW-0378">Hydrolase</keyword>
<dbReference type="Pfam" id="PF13472">
    <property type="entry name" value="Lipase_GDSL_2"/>
    <property type="match status" value="1"/>
</dbReference>
<dbReference type="InterPro" id="IPR005181">
    <property type="entry name" value="SASA"/>
</dbReference>
<comment type="caution">
    <text evidence="5">The sequence shown here is derived from an EMBL/GenBank/DDBJ whole genome shotgun (WGS) entry which is preliminary data.</text>
</comment>
<gene>
    <name evidence="5" type="ORF">H9626_06190</name>
</gene>
<dbReference type="PANTHER" id="PTHR22901">
    <property type="entry name" value="SIALATE O-ACETYLESTERASE"/>
    <property type="match status" value="1"/>
</dbReference>